<evidence type="ECO:0000256" key="10">
    <source>
        <dbReference type="HAMAP-Rule" id="MF_03180"/>
    </source>
</evidence>
<dbReference type="FunFam" id="3.30.420.40:FF:000295">
    <property type="entry name" value="Probable tRNA N6-adenosine threonylcarbamoyltransferase"/>
    <property type="match status" value="1"/>
</dbReference>
<dbReference type="PANTHER" id="PTHR11735">
    <property type="entry name" value="TRNA N6-ADENOSINE THREONYLCARBAMOYLTRANSFERASE"/>
    <property type="match status" value="1"/>
</dbReference>
<proteinExistence type="inferred from homology"/>
<keyword evidence="6 10" id="KW-0539">Nucleus</keyword>
<dbReference type="EC" id="2.3.1.234" evidence="1"/>
<dbReference type="AlphaFoldDB" id="A0A364N2Z8"/>
<evidence type="ECO:0000256" key="7">
    <source>
        <dbReference type="ARBA" id="ARBA00023315"/>
    </source>
</evidence>
<dbReference type="PRINTS" id="PR00789">
    <property type="entry name" value="OSIALOPTASE"/>
</dbReference>
<feature type="binding site" evidence="10">
    <location>
        <position position="135"/>
    </location>
    <ligand>
        <name>a divalent metal cation</name>
        <dbReference type="ChEBI" id="CHEBI:60240"/>
    </ligand>
</feature>
<dbReference type="InterPro" id="IPR034680">
    <property type="entry name" value="Kae1_archaea_euk"/>
</dbReference>
<evidence type="ECO:0000256" key="3">
    <source>
        <dbReference type="ARBA" id="ARBA00022679"/>
    </source>
</evidence>
<feature type="domain" description="Gcp-like" evidence="11">
    <location>
        <begin position="34"/>
        <end position="317"/>
    </location>
</feature>
<comment type="subcellular location">
    <subcellularLocation>
        <location evidence="10">Cytoplasm</location>
    </subcellularLocation>
    <subcellularLocation>
        <location evidence="10">Nucleus</location>
    </subcellularLocation>
</comment>
<dbReference type="GO" id="GO:0061711">
    <property type="term" value="F:tRNA N(6)-L-threonylcarbamoyladenine synthase activity"/>
    <property type="evidence" value="ECO:0007669"/>
    <property type="project" value="UniProtKB-EC"/>
</dbReference>
<evidence type="ECO:0000256" key="6">
    <source>
        <dbReference type="ARBA" id="ARBA00023242"/>
    </source>
</evidence>
<feature type="binding site" evidence="10">
    <location>
        <position position="182"/>
    </location>
    <ligand>
        <name>substrate</name>
    </ligand>
</feature>
<feature type="binding site" evidence="10">
    <location>
        <position position="118"/>
    </location>
    <ligand>
        <name>a divalent metal cation</name>
        <dbReference type="ChEBI" id="CHEBI:60240"/>
    </ligand>
</feature>
<organism evidence="12 13">
    <name type="scientific">Stemphylium lycopersici</name>
    <name type="common">Tomato gray leaf spot disease fungus</name>
    <name type="synonym">Thyrospora lycopersici</name>
    <dbReference type="NCBI Taxonomy" id="183478"/>
    <lineage>
        <taxon>Eukaryota</taxon>
        <taxon>Fungi</taxon>
        <taxon>Dikarya</taxon>
        <taxon>Ascomycota</taxon>
        <taxon>Pezizomycotina</taxon>
        <taxon>Dothideomycetes</taxon>
        <taxon>Pleosporomycetidae</taxon>
        <taxon>Pleosporales</taxon>
        <taxon>Pleosporineae</taxon>
        <taxon>Pleosporaceae</taxon>
        <taxon>Stemphylium</taxon>
    </lineage>
</organism>
<dbReference type="PANTHER" id="PTHR11735:SF14">
    <property type="entry name" value="TRNA N6-ADENOSINE THREONYLCARBAMOYLTRANSFERASE"/>
    <property type="match status" value="1"/>
</dbReference>
<dbReference type="InterPro" id="IPR017860">
    <property type="entry name" value="Peptidase_M22_CS"/>
</dbReference>
<comment type="cofactor">
    <cofactor evidence="10">
        <name>a divalent metal cation</name>
        <dbReference type="ChEBI" id="CHEBI:60240"/>
    </cofactor>
    <text evidence="10">Binds 1 divalent metal cation per subunit.</text>
</comment>
<keyword evidence="2 10" id="KW-0963">Cytoplasm</keyword>
<dbReference type="InterPro" id="IPR000905">
    <property type="entry name" value="Gcp-like_dom"/>
</dbReference>
<accession>A0A364N2Z8</accession>
<dbReference type="Gene3D" id="3.30.420.40">
    <property type="match status" value="2"/>
</dbReference>
<evidence type="ECO:0000256" key="8">
    <source>
        <dbReference type="ARBA" id="ARBA00030439"/>
    </source>
</evidence>
<dbReference type="SUPFAM" id="SSF53067">
    <property type="entry name" value="Actin-like ATPase domain"/>
    <property type="match status" value="1"/>
</dbReference>
<feature type="binding site" evidence="10">
    <location>
        <position position="283"/>
    </location>
    <ligand>
        <name>substrate</name>
    </ligand>
</feature>
<feature type="binding site" evidence="10">
    <location>
        <position position="186"/>
    </location>
    <ligand>
        <name>substrate</name>
    </ligand>
</feature>
<keyword evidence="5 10" id="KW-0479">Metal-binding</keyword>
<reference evidence="13" key="1">
    <citation type="submission" date="2018-05" db="EMBL/GenBank/DDBJ databases">
        <title>Draft genome sequence of Stemphylium lycopersici strain CIDEFI 213.</title>
        <authorList>
            <person name="Medina R."/>
            <person name="Franco M.E.E."/>
            <person name="Lucentini C.G."/>
            <person name="Saparrat M.C.N."/>
            <person name="Balatti P.A."/>
        </authorList>
    </citation>
    <scope>NUCLEOTIDE SEQUENCE [LARGE SCALE GENOMIC DNA]</scope>
    <source>
        <strain evidence="13">CIDEFI 213</strain>
    </source>
</reference>
<dbReference type="InterPro" id="IPR043129">
    <property type="entry name" value="ATPase_NBD"/>
</dbReference>
<feature type="binding site" evidence="10">
    <location>
        <position position="167"/>
    </location>
    <ligand>
        <name>substrate</name>
    </ligand>
</feature>
<dbReference type="GO" id="GO:0046872">
    <property type="term" value="F:metal ion binding"/>
    <property type="evidence" value="ECO:0007669"/>
    <property type="project" value="UniProtKB-KW"/>
</dbReference>
<feature type="binding site" evidence="10">
    <location>
        <begin position="135"/>
        <end position="139"/>
    </location>
    <ligand>
        <name>substrate</name>
    </ligand>
</feature>
<feature type="binding site" evidence="10">
    <location>
        <position position="311"/>
    </location>
    <ligand>
        <name>a divalent metal cation</name>
        <dbReference type="ChEBI" id="CHEBI:60240"/>
    </ligand>
</feature>
<dbReference type="CDD" id="cd24132">
    <property type="entry name" value="ASKHA_NBD_OSGEP_like_euk"/>
    <property type="match status" value="1"/>
</dbReference>
<comment type="caution">
    <text evidence="12">The sequence shown here is derived from an EMBL/GenBank/DDBJ whole genome shotgun (WGS) entry which is preliminary data.</text>
</comment>
<sequence>MIAIGLEGSANKIGVGVISHPAPNKPPIILANLRHTYVSPPGEGFLPKDTAIHHRAWVVRLIKQAVRQAGVKISEIDCICYTKGPGMGAPLQSVALAARTISLLWGKPMVGVNHCVGHIEMGRSITRADNPVVLYVSGGNTQVIAYSAQRYRIFGETLDIAIGNCIDRFARTLMIPNDPFPGYNVEQLAKKGKNLVDLPYGVKGMDASFSGILAAADLLARGLDESLPDEKRLKTEEGELVTRADMCFSLQETIFAMLVEITERAMAHVGSQQVLVVGGVGSNMRLQQMMGMMARDRGGNVFATDEMFCIDNGIMIAHAGLLEYATGVKTELKDTTLFQIRSLESMGMGCSLVKPVNSGGNIVGTLAEGPWKVCVGMGPVCVVVSAEGTGAVNTRSLAHTRKMDGLTAARNA</sequence>
<keyword evidence="4 10" id="KW-0819">tRNA processing</keyword>
<dbReference type="EMBL" id="QGDH01000066">
    <property type="protein sequence ID" value="RAR10321.1"/>
    <property type="molecule type" value="Genomic_DNA"/>
</dbReference>
<evidence type="ECO:0000313" key="12">
    <source>
        <dbReference type="EMBL" id="RAR10321.1"/>
    </source>
</evidence>
<dbReference type="Proteomes" id="UP000249619">
    <property type="component" value="Unassembled WGS sequence"/>
</dbReference>
<evidence type="ECO:0000313" key="13">
    <source>
        <dbReference type="Proteomes" id="UP000249619"/>
    </source>
</evidence>
<name>A0A364N2Z8_STELY</name>
<evidence type="ECO:0000256" key="1">
    <source>
        <dbReference type="ARBA" id="ARBA00012156"/>
    </source>
</evidence>
<evidence type="ECO:0000256" key="5">
    <source>
        <dbReference type="ARBA" id="ARBA00022723"/>
    </source>
</evidence>
<comment type="similarity">
    <text evidence="10">Belongs to the KAE1 / TsaD family.</text>
</comment>
<gene>
    <name evidence="12" type="ORF">DDE83_005092</name>
</gene>
<evidence type="ECO:0000256" key="2">
    <source>
        <dbReference type="ARBA" id="ARBA00022490"/>
    </source>
</evidence>
<dbReference type="NCBIfam" id="TIGR00329">
    <property type="entry name" value="gcp_kae1"/>
    <property type="match status" value="1"/>
</dbReference>
<dbReference type="Pfam" id="PF00814">
    <property type="entry name" value="TsaD"/>
    <property type="match status" value="1"/>
</dbReference>
<dbReference type="InterPro" id="IPR017861">
    <property type="entry name" value="KAE1/TsaD"/>
</dbReference>
<evidence type="ECO:0000259" key="11">
    <source>
        <dbReference type="Pfam" id="PF00814"/>
    </source>
</evidence>
<dbReference type="GO" id="GO:0005634">
    <property type="term" value="C:nucleus"/>
    <property type="evidence" value="ECO:0007669"/>
    <property type="project" value="UniProtKB-SubCell"/>
</dbReference>
<dbReference type="STRING" id="183478.A0A364N2Z8"/>
<protein>
    <recommendedName>
        <fullName evidence="1">N(6)-L-threonylcarbamoyladenine synthase</fullName>
        <ecNumber evidence="1">2.3.1.234</ecNumber>
    </recommendedName>
    <alternativeName>
        <fullName evidence="8">N6-L-threonylcarbamoyladenine synthase</fullName>
    </alternativeName>
</protein>
<evidence type="ECO:0000256" key="4">
    <source>
        <dbReference type="ARBA" id="ARBA00022694"/>
    </source>
</evidence>
<keyword evidence="3 10" id="KW-0808">Transferase</keyword>
<dbReference type="GO" id="GO:0005737">
    <property type="term" value="C:cytoplasm"/>
    <property type="evidence" value="ECO:0007669"/>
    <property type="project" value="UniProtKB-SubCell"/>
</dbReference>
<evidence type="ECO:0000256" key="9">
    <source>
        <dbReference type="ARBA" id="ARBA00048117"/>
    </source>
</evidence>
<feature type="binding site" evidence="10">
    <location>
        <position position="114"/>
    </location>
    <ligand>
        <name>a divalent metal cation</name>
        <dbReference type="ChEBI" id="CHEBI:60240"/>
    </ligand>
</feature>
<dbReference type="GO" id="GO:0000408">
    <property type="term" value="C:EKC/KEOPS complex"/>
    <property type="evidence" value="ECO:0007669"/>
    <property type="project" value="InterPro"/>
</dbReference>
<dbReference type="GO" id="GO:0002949">
    <property type="term" value="P:tRNA threonylcarbamoyladenosine modification"/>
    <property type="evidence" value="ECO:0007669"/>
    <property type="project" value="UniProtKB-UniRule"/>
</dbReference>
<keyword evidence="13" id="KW-1185">Reference proteome</keyword>
<dbReference type="HAMAP" id="MF_01446">
    <property type="entry name" value="Kae1"/>
    <property type="match status" value="1"/>
</dbReference>
<dbReference type="PROSITE" id="PS01016">
    <property type="entry name" value="GLYCOPROTEASE"/>
    <property type="match status" value="1"/>
</dbReference>
<dbReference type="FunFam" id="3.30.420.40:FF:000038">
    <property type="entry name" value="Probable tRNA N6-adenosine threonylcarbamoyltransferase"/>
    <property type="match status" value="1"/>
</dbReference>
<comment type="catalytic activity">
    <reaction evidence="9 10">
        <text>L-threonylcarbamoyladenylate + adenosine(37) in tRNA = N(6)-L-threonylcarbamoyladenosine(37) in tRNA + AMP + H(+)</text>
        <dbReference type="Rhea" id="RHEA:37059"/>
        <dbReference type="Rhea" id="RHEA-COMP:10162"/>
        <dbReference type="Rhea" id="RHEA-COMP:10163"/>
        <dbReference type="ChEBI" id="CHEBI:15378"/>
        <dbReference type="ChEBI" id="CHEBI:73682"/>
        <dbReference type="ChEBI" id="CHEBI:74411"/>
        <dbReference type="ChEBI" id="CHEBI:74418"/>
        <dbReference type="ChEBI" id="CHEBI:456215"/>
        <dbReference type="EC" id="2.3.1.234"/>
    </reaction>
</comment>
<keyword evidence="7 10" id="KW-0012">Acyltransferase</keyword>